<gene>
    <name evidence="2" type="ORF">D9757_007709</name>
</gene>
<accession>A0A8H5H5L4</accession>
<proteinExistence type="predicted"/>
<evidence type="ECO:0000313" key="3">
    <source>
        <dbReference type="Proteomes" id="UP000518752"/>
    </source>
</evidence>
<keyword evidence="3" id="KW-1185">Reference proteome</keyword>
<organism evidence="2 3">
    <name type="scientific">Collybiopsis confluens</name>
    <dbReference type="NCBI Taxonomy" id="2823264"/>
    <lineage>
        <taxon>Eukaryota</taxon>
        <taxon>Fungi</taxon>
        <taxon>Dikarya</taxon>
        <taxon>Basidiomycota</taxon>
        <taxon>Agaricomycotina</taxon>
        <taxon>Agaricomycetes</taxon>
        <taxon>Agaricomycetidae</taxon>
        <taxon>Agaricales</taxon>
        <taxon>Marasmiineae</taxon>
        <taxon>Omphalotaceae</taxon>
        <taxon>Collybiopsis</taxon>
    </lineage>
</organism>
<dbReference type="OrthoDB" id="2900838at2759"/>
<comment type="caution">
    <text evidence="2">The sequence shown here is derived from an EMBL/GenBank/DDBJ whole genome shotgun (WGS) entry which is preliminary data.</text>
</comment>
<dbReference type="AlphaFoldDB" id="A0A8H5H5L4"/>
<evidence type="ECO:0000256" key="1">
    <source>
        <dbReference type="SAM" id="MobiDB-lite"/>
    </source>
</evidence>
<protein>
    <submittedName>
        <fullName evidence="2">Uncharacterized protein</fullName>
    </submittedName>
</protein>
<sequence length="188" mass="20982">MKVGPPPLSITASSPSTAGSNLQQLRLQPKSPPAPELDTGDDEEINRPVHAIDANSVWETPAKVRKTRILAPPTPSSKRRERMMSYMHQNAEAGPSKVPARPISNETPARREDIDRKILLVIREGMNILRRDRPGFEYNGVARNDIVDRIQELIPVLPNQVDSKAIARLQQDGVICEMGEKQHFDLVD</sequence>
<dbReference type="Proteomes" id="UP000518752">
    <property type="component" value="Unassembled WGS sequence"/>
</dbReference>
<name>A0A8H5H5L4_9AGAR</name>
<reference evidence="2 3" key="1">
    <citation type="journal article" date="2020" name="ISME J.">
        <title>Uncovering the hidden diversity of litter-decomposition mechanisms in mushroom-forming fungi.</title>
        <authorList>
            <person name="Floudas D."/>
            <person name="Bentzer J."/>
            <person name="Ahren D."/>
            <person name="Johansson T."/>
            <person name="Persson P."/>
            <person name="Tunlid A."/>
        </authorList>
    </citation>
    <scope>NUCLEOTIDE SEQUENCE [LARGE SCALE GENOMIC DNA]</scope>
    <source>
        <strain evidence="2 3">CBS 406.79</strain>
    </source>
</reference>
<evidence type="ECO:0000313" key="2">
    <source>
        <dbReference type="EMBL" id="KAF5377051.1"/>
    </source>
</evidence>
<dbReference type="EMBL" id="JAACJN010000086">
    <property type="protein sequence ID" value="KAF5377051.1"/>
    <property type="molecule type" value="Genomic_DNA"/>
</dbReference>
<feature type="region of interest" description="Disordered" evidence="1">
    <location>
        <begin position="1"/>
        <end position="58"/>
    </location>
</feature>
<feature type="compositionally biased region" description="Polar residues" evidence="1">
    <location>
        <begin position="10"/>
        <end position="26"/>
    </location>
</feature>